<feature type="transmembrane region" description="Helical" evidence="1">
    <location>
        <begin position="12"/>
        <end position="34"/>
    </location>
</feature>
<reference evidence="2 3" key="1">
    <citation type="submission" date="2023-06" db="EMBL/GenBank/DDBJ databases">
        <title>Alkalimonas sp., MEB004 an alkaliphilic bacterium isolated from Lonar Lake, India.</title>
        <authorList>
            <person name="Joshi A."/>
            <person name="Thite S."/>
        </authorList>
    </citation>
    <scope>NUCLEOTIDE SEQUENCE [LARGE SCALE GENOMIC DNA]</scope>
    <source>
        <strain evidence="2 3">MEB004</strain>
    </source>
</reference>
<keyword evidence="1" id="KW-1133">Transmembrane helix</keyword>
<comment type="caution">
    <text evidence="2">The sequence shown here is derived from an EMBL/GenBank/DDBJ whole genome shotgun (WGS) entry which is preliminary data.</text>
</comment>
<keyword evidence="1" id="KW-0472">Membrane</keyword>
<proteinExistence type="predicted"/>
<accession>A0ABU7JG49</accession>
<dbReference type="SUPFAM" id="SSF54523">
    <property type="entry name" value="Pili subunits"/>
    <property type="match status" value="1"/>
</dbReference>
<gene>
    <name evidence="2" type="ORF">QWF21_10385</name>
</gene>
<dbReference type="Pfam" id="PF07963">
    <property type="entry name" value="N_methyl"/>
    <property type="match status" value="1"/>
</dbReference>
<evidence type="ECO:0000313" key="3">
    <source>
        <dbReference type="Proteomes" id="UP001339167"/>
    </source>
</evidence>
<dbReference type="InterPro" id="IPR012902">
    <property type="entry name" value="N_methyl_site"/>
</dbReference>
<dbReference type="PROSITE" id="PS00409">
    <property type="entry name" value="PROKAR_NTER_METHYL"/>
    <property type="match status" value="1"/>
</dbReference>
<dbReference type="EMBL" id="JAUGZK010000006">
    <property type="protein sequence ID" value="MEE2024654.1"/>
    <property type="molecule type" value="Genomic_DNA"/>
</dbReference>
<sequence>MTTGEKSHGFTLVELMIALVLGLVLLAGVIGVFLSNQATSRVNHELATLQSSARLAFQMMSQDIRSAGFAGCNNSGRVVSIITGTPDWSQWRGGIEGFAAGVHGDSESLRLMYGAGDTVSVLNHVPPTLTVNNSSALRVGDIAMLCDDTLSSVFQVSARSDTSINHAAAAPLNCATDLGFEFPFVCSSARPRIFPGGSMLMRFESVLWLVAPSTDNPDIHSLYREVVVGGSLVREEVLFGVANVSFAYQEGDLPFGPVAFSPALNMGNVVGVQVELLMDPSAFAAADVPIDMRTIRFFASIRNRLR</sequence>
<dbReference type="InterPro" id="IPR045584">
    <property type="entry name" value="Pilin-like"/>
</dbReference>
<dbReference type="NCBIfam" id="TIGR02532">
    <property type="entry name" value="IV_pilin_GFxxxE"/>
    <property type="match status" value="1"/>
</dbReference>
<evidence type="ECO:0000313" key="2">
    <source>
        <dbReference type="EMBL" id="MEE2024654.1"/>
    </source>
</evidence>
<keyword evidence="1" id="KW-0812">Transmembrane</keyword>
<name>A0ABU7JG49_9GAMM</name>
<organism evidence="2 3">
    <name type="scientific">Alkalimonas mucilaginosa</name>
    <dbReference type="NCBI Taxonomy" id="3057676"/>
    <lineage>
        <taxon>Bacteria</taxon>
        <taxon>Pseudomonadati</taxon>
        <taxon>Pseudomonadota</taxon>
        <taxon>Gammaproteobacteria</taxon>
        <taxon>Alkalimonas</taxon>
    </lineage>
</organism>
<evidence type="ECO:0000256" key="1">
    <source>
        <dbReference type="SAM" id="Phobius"/>
    </source>
</evidence>
<dbReference type="Proteomes" id="UP001339167">
    <property type="component" value="Unassembled WGS sequence"/>
</dbReference>
<protein>
    <submittedName>
        <fullName evidence="2">Prepilin-type N-terminal cleavage/methylation domain-containing protein</fullName>
    </submittedName>
</protein>
<dbReference type="RefSeq" id="WP_330087981.1">
    <property type="nucleotide sequence ID" value="NZ_JAUGZK010000006.1"/>
</dbReference>
<keyword evidence="3" id="KW-1185">Reference proteome</keyword>